<accession>A0A0F9KML3</accession>
<protein>
    <submittedName>
        <fullName evidence="1">Uncharacterized protein</fullName>
    </submittedName>
</protein>
<comment type="caution">
    <text evidence="1">The sequence shown here is derived from an EMBL/GenBank/DDBJ whole genome shotgun (WGS) entry which is preliminary data.</text>
</comment>
<proteinExistence type="predicted"/>
<reference evidence="1" key="1">
    <citation type="journal article" date="2015" name="Nature">
        <title>Complex archaea that bridge the gap between prokaryotes and eukaryotes.</title>
        <authorList>
            <person name="Spang A."/>
            <person name="Saw J.H."/>
            <person name="Jorgensen S.L."/>
            <person name="Zaremba-Niedzwiedzka K."/>
            <person name="Martijn J."/>
            <person name="Lind A.E."/>
            <person name="van Eijk R."/>
            <person name="Schleper C."/>
            <person name="Guy L."/>
            <person name="Ettema T.J."/>
        </authorList>
    </citation>
    <scope>NUCLEOTIDE SEQUENCE</scope>
</reference>
<gene>
    <name evidence="1" type="ORF">LCGC14_1311670</name>
</gene>
<evidence type="ECO:0000313" key="1">
    <source>
        <dbReference type="EMBL" id="KKM83213.1"/>
    </source>
</evidence>
<dbReference type="EMBL" id="LAZR01007748">
    <property type="protein sequence ID" value="KKM83213.1"/>
    <property type="molecule type" value="Genomic_DNA"/>
</dbReference>
<organism evidence="1">
    <name type="scientific">marine sediment metagenome</name>
    <dbReference type="NCBI Taxonomy" id="412755"/>
    <lineage>
        <taxon>unclassified sequences</taxon>
        <taxon>metagenomes</taxon>
        <taxon>ecological metagenomes</taxon>
    </lineage>
</organism>
<sequence length="84" mass="8731">MADLINPAGTLGRAFIMGYVDMVGGESSVTVNLPLPGHSAYVAVANAKGWQTTIEVTQGEASFTCVFSTEAPAGGQLRWCILLA</sequence>
<name>A0A0F9KML3_9ZZZZ</name>
<dbReference type="AlphaFoldDB" id="A0A0F9KML3"/>